<dbReference type="Proteomes" id="UP000761264">
    <property type="component" value="Unassembled WGS sequence"/>
</dbReference>
<gene>
    <name evidence="2" type="ORF">HBA54_23845</name>
</gene>
<evidence type="ECO:0000313" key="3">
    <source>
        <dbReference type="Proteomes" id="UP000761264"/>
    </source>
</evidence>
<organism evidence="2 3">
    <name type="scientific">Pelagibius litoralis</name>
    <dbReference type="NCBI Taxonomy" id="374515"/>
    <lineage>
        <taxon>Bacteria</taxon>
        <taxon>Pseudomonadati</taxon>
        <taxon>Pseudomonadota</taxon>
        <taxon>Alphaproteobacteria</taxon>
        <taxon>Rhodospirillales</taxon>
        <taxon>Rhodovibrionaceae</taxon>
        <taxon>Pelagibius</taxon>
    </lineage>
</organism>
<dbReference type="EMBL" id="JAAQPH010000024">
    <property type="protein sequence ID" value="NIA71629.1"/>
    <property type="molecule type" value="Genomic_DNA"/>
</dbReference>
<keyword evidence="1" id="KW-0812">Transmembrane</keyword>
<keyword evidence="1" id="KW-0472">Membrane</keyword>
<dbReference type="RefSeq" id="WP_167229468.1">
    <property type="nucleotide sequence ID" value="NZ_JAAQPH010000024.1"/>
</dbReference>
<evidence type="ECO:0000313" key="2">
    <source>
        <dbReference type="EMBL" id="NIA71629.1"/>
    </source>
</evidence>
<accession>A0A967F245</accession>
<feature type="transmembrane region" description="Helical" evidence="1">
    <location>
        <begin position="143"/>
        <end position="175"/>
    </location>
</feature>
<comment type="caution">
    <text evidence="2">The sequence shown here is derived from an EMBL/GenBank/DDBJ whole genome shotgun (WGS) entry which is preliminary data.</text>
</comment>
<dbReference type="Pfam" id="PF06055">
    <property type="entry name" value="ExoD"/>
    <property type="match status" value="1"/>
</dbReference>
<sequence>MTALQGQPVAARRPLSRPMSRALLWAVCRYRKLDAVPLGRILEDQGQGSFGWSILLFSVVNMLPLPIGSNVVTAIPLLLLTGQMALGFPHVRLPGFISRRRIPRRGFQRIVMRLRPLLRPIEKVIRPRHPRLFRPQAERVIGALMFVVSAALFLPIPFSGLLSAFALLVCAMGLIERDGTVTVIGLCLGAFALLVTATAATLLVLGANSLI</sequence>
<protein>
    <submittedName>
        <fullName evidence="2">Exopolysaccharide biosynthesis protein</fullName>
    </submittedName>
</protein>
<name>A0A967F245_9PROT</name>
<dbReference type="PANTHER" id="PTHR41795">
    <property type="entry name" value="EXOPOLYSACCHARIDE SYNTHESIS PROTEIN"/>
    <property type="match status" value="1"/>
</dbReference>
<dbReference type="PIRSF" id="PIRSF033239">
    <property type="entry name" value="ExoD"/>
    <property type="match status" value="1"/>
</dbReference>
<keyword evidence="3" id="KW-1185">Reference proteome</keyword>
<feature type="transmembrane region" description="Helical" evidence="1">
    <location>
        <begin position="181"/>
        <end position="205"/>
    </location>
</feature>
<dbReference type="AlphaFoldDB" id="A0A967F245"/>
<proteinExistence type="predicted"/>
<dbReference type="PANTHER" id="PTHR41795:SF1">
    <property type="entry name" value="EXOPOLYSACCHARIDE SYNTHESIS PROTEIN"/>
    <property type="match status" value="1"/>
</dbReference>
<keyword evidence="1" id="KW-1133">Transmembrane helix</keyword>
<reference evidence="2" key="1">
    <citation type="submission" date="2020-03" db="EMBL/GenBank/DDBJ databases">
        <title>Genome of Pelagibius litoralis DSM 21314T.</title>
        <authorList>
            <person name="Wang G."/>
        </authorList>
    </citation>
    <scope>NUCLEOTIDE SEQUENCE</scope>
    <source>
        <strain evidence="2">DSM 21314</strain>
    </source>
</reference>
<evidence type="ECO:0000256" key="1">
    <source>
        <dbReference type="SAM" id="Phobius"/>
    </source>
</evidence>
<dbReference type="InterPro" id="IPR010331">
    <property type="entry name" value="ExoD"/>
</dbReference>